<gene>
    <name evidence="3" type="ORF">MIMGU_mgv1a015830mg</name>
</gene>
<evidence type="ECO:0000256" key="1">
    <source>
        <dbReference type="SAM" id="MobiDB-lite"/>
    </source>
</evidence>
<keyword evidence="4" id="KW-1185">Reference proteome</keyword>
<evidence type="ECO:0008006" key="5">
    <source>
        <dbReference type="Google" id="ProtNLM"/>
    </source>
</evidence>
<dbReference type="Proteomes" id="UP000030748">
    <property type="component" value="Unassembled WGS sequence"/>
</dbReference>
<feature type="compositionally biased region" description="Gly residues" evidence="1">
    <location>
        <begin position="121"/>
        <end position="144"/>
    </location>
</feature>
<feature type="signal peptide" evidence="2">
    <location>
        <begin position="1"/>
        <end position="17"/>
    </location>
</feature>
<name>A0A022QMQ4_ERYGU</name>
<accession>A0A022QMQ4</accession>
<reference evidence="3 4" key="1">
    <citation type="journal article" date="2013" name="Proc. Natl. Acad. Sci. U.S.A.">
        <title>Fine-scale variation in meiotic recombination in Mimulus inferred from population shotgun sequencing.</title>
        <authorList>
            <person name="Hellsten U."/>
            <person name="Wright K.M."/>
            <person name="Jenkins J."/>
            <person name="Shu S."/>
            <person name="Yuan Y."/>
            <person name="Wessler S.R."/>
            <person name="Schmutz J."/>
            <person name="Willis J.H."/>
            <person name="Rokhsar D.S."/>
        </authorList>
    </citation>
    <scope>NUCLEOTIDE SEQUENCE [LARGE SCALE GENOMIC DNA]</scope>
    <source>
        <strain evidence="4">cv. DUN x IM62</strain>
    </source>
</reference>
<protein>
    <recommendedName>
        <fullName evidence="5">Glycine-rich protein</fullName>
    </recommendedName>
</protein>
<dbReference type="AlphaFoldDB" id="A0A022QMQ4"/>
<feature type="chain" id="PRO_5001504215" description="Glycine-rich protein" evidence="2">
    <location>
        <begin position="18"/>
        <end position="144"/>
    </location>
</feature>
<sequence length="144" mass="13610">MAIKILLLVAIAAFAVAVNGRMSPAGKSAADVQTAYFRFRFPPYGIPFRGFRGGVGARFGGAVGAGIGGRPGSGGAGGVGFGGRTGSGEGGLGAGGFDRGDGWGFDGGDGTGDIGRLKDGAGAGNGTSVGGGSLGDGSEGGLLP</sequence>
<evidence type="ECO:0000256" key="2">
    <source>
        <dbReference type="SAM" id="SignalP"/>
    </source>
</evidence>
<dbReference type="EMBL" id="KI631456">
    <property type="protein sequence ID" value="EYU27770.1"/>
    <property type="molecule type" value="Genomic_DNA"/>
</dbReference>
<evidence type="ECO:0000313" key="3">
    <source>
        <dbReference type="EMBL" id="EYU27770.1"/>
    </source>
</evidence>
<feature type="region of interest" description="Disordered" evidence="1">
    <location>
        <begin position="105"/>
        <end position="144"/>
    </location>
</feature>
<evidence type="ECO:0000313" key="4">
    <source>
        <dbReference type="Proteomes" id="UP000030748"/>
    </source>
</evidence>
<organism evidence="3 4">
    <name type="scientific">Erythranthe guttata</name>
    <name type="common">Yellow monkey flower</name>
    <name type="synonym">Mimulus guttatus</name>
    <dbReference type="NCBI Taxonomy" id="4155"/>
    <lineage>
        <taxon>Eukaryota</taxon>
        <taxon>Viridiplantae</taxon>
        <taxon>Streptophyta</taxon>
        <taxon>Embryophyta</taxon>
        <taxon>Tracheophyta</taxon>
        <taxon>Spermatophyta</taxon>
        <taxon>Magnoliopsida</taxon>
        <taxon>eudicotyledons</taxon>
        <taxon>Gunneridae</taxon>
        <taxon>Pentapetalae</taxon>
        <taxon>asterids</taxon>
        <taxon>lamiids</taxon>
        <taxon>Lamiales</taxon>
        <taxon>Phrymaceae</taxon>
        <taxon>Erythranthe</taxon>
    </lineage>
</organism>
<proteinExistence type="predicted"/>
<keyword evidence="2" id="KW-0732">Signal</keyword>